<dbReference type="Pfam" id="PF01187">
    <property type="entry name" value="MIF"/>
    <property type="match status" value="1"/>
</dbReference>
<accession>A0AB73QEI9</accession>
<dbReference type="InterPro" id="IPR001398">
    <property type="entry name" value="Macrophage_inhib_fac"/>
</dbReference>
<evidence type="ECO:0008006" key="3">
    <source>
        <dbReference type="Google" id="ProtNLM"/>
    </source>
</evidence>
<dbReference type="InterPro" id="IPR014347">
    <property type="entry name" value="Tautomerase/MIF_sf"/>
</dbReference>
<evidence type="ECO:0000313" key="1">
    <source>
        <dbReference type="EMBL" id="OYS92852.1"/>
    </source>
</evidence>
<comment type="caution">
    <text evidence="1">The sequence shown here is derived from an EMBL/GenBank/DDBJ whole genome shotgun (WGS) entry which is preliminary data.</text>
</comment>
<dbReference type="Gene3D" id="3.30.429.10">
    <property type="entry name" value="Macrophage Migration Inhibitory Factor"/>
    <property type="match status" value="1"/>
</dbReference>
<dbReference type="EMBL" id="NGPX01000050">
    <property type="protein sequence ID" value="OYS92852.1"/>
    <property type="molecule type" value="Genomic_DNA"/>
</dbReference>
<name>A0AB73QEI9_LIMRT</name>
<dbReference type="SUPFAM" id="SSF55331">
    <property type="entry name" value="Tautomerase/MIF"/>
    <property type="match status" value="1"/>
</dbReference>
<gene>
    <name evidence="1" type="ORF">CBG15_08305</name>
</gene>
<dbReference type="AlphaFoldDB" id="A0AB73QEI9"/>
<sequence length="123" mass="14095">MNETPFIMSRVNIKISKNKELMLKKRLGLAIANVPGKSEKVLMVGFQDNYPLYLRGNGNEPLAYIEVSIFGTESHTGYEGLNTDITKAFYDILGIQPDYLYIKYDDISSWGVQGEYIDRRDYL</sequence>
<organism evidence="1 2">
    <name type="scientific">Limosilactobacillus reuteri</name>
    <name type="common">Lactobacillus reuteri</name>
    <dbReference type="NCBI Taxonomy" id="1598"/>
    <lineage>
        <taxon>Bacteria</taxon>
        <taxon>Bacillati</taxon>
        <taxon>Bacillota</taxon>
        <taxon>Bacilli</taxon>
        <taxon>Lactobacillales</taxon>
        <taxon>Lactobacillaceae</taxon>
        <taxon>Limosilactobacillus</taxon>
    </lineage>
</organism>
<reference evidence="1 2" key="2">
    <citation type="submission" date="2017-09" db="EMBL/GenBank/DDBJ databases">
        <title>Tripartite evolution among Lactobacillus johnsonii, Lactobacillus taiwanensis, Lactobacillus reuteri and their rodent host.</title>
        <authorList>
            <person name="Wang T."/>
            <person name="Knowles S."/>
            <person name="Cheng C."/>
        </authorList>
    </citation>
    <scope>NUCLEOTIDE SEQUENCE [LARGE SCALE GENOMIC DNA]</scope>
    <source>
        <strain evidence="1 2">105n</strain>
    </source>
</reference>
<protein>
    <recommendedName>
        <fullName evidence="3">Macrophage migration inhibitory factor (MIF)</fullName>
    </recommendedName>
</protein>
<dbReference type="RefSeq" id="WP_094511500.1">
    <property type="nucleotide sequence ID" value="NZ_NGPU01000061.1"/>
</dbReference>
<evidence type="ECO:0000313" key="2">
    <source>
        <dbReference type="Proteomes" id="UP000216681"/>
    </source>
</evidence>
<reference evidence="1 2" key="1">
    <citation type="submission" date="2017-05" db="EMBL/GenBank/DDBJ databases">
        <authorList>
            <person name="Lin X.B."/>
            <person name="Stothard P."/>
            <person name="Tasseva G."/>
            <person name="Walter J."/>
        </authorList>
    </citation>
    <scope>NUCLEOTIDE SEQUENCE [LARGE SCALE GENOMIC DNA]</scope>
    <source>
        <strain evidence="1 2">105n</strain>
    </source>
</reference>
<dbReference type="Proteomes" id="UP000216681">
    <property type="component" value="Unassembled WGS sequence"/>
</dbReference>
<proteinExistence type="predicted"/>